<feature type="transmembrane region" description="Helical" evidence="12">
    <location>
        <begin position="607"/>
        <end position="625"/>
    </location>
</feature>
<evidence type="ECO:0000256" key="12">
    <source>
        <dbReference type="RuleBase" id="RU366029"/>
    </source>
</evidence>
<evidence type="ECO:0000259" key="16">
    <source>
        <dbReference type="Pfam" id="PF25147"/>
    </source>
</evidence>
<comment type="function">
    <text evidence="1 12">Subunit of the oligosaccharyl transferase (OST) complex that catalyzes the initial transfer of a defined glycan (Glc(3)Man(9)GlcNAc(2) in eukaryotes) from the lipid carrier dolichol-pyrophosphate to an asparagine residue within an Asn-X-Ser/Thr consensus motif in nascent polypeptide chains, the first step in protein N-glycosylation. N-glycosylation occurs cotranslationally and the complex associates with the Sec61 complex at the channel-forming translocon complex that mediates protein translocation across the endoplasmic reticulum (ER). All subunits are required for a maximal enzyme activity.</text>
</comment>
<reference evidence="18" key="1">
    <citation type="submission" date="2022-10" db="EMBL/GenBank/DDBJ databases">
        <title>Genome assembly of Pristionchus species.</title>
        <authorList>
            <person name="Yoshida K."/>
            <person name="Sommer R.J."/>
        </authorList>
    </citation>
    <scope>NUCLEOTIDE SEQUENCE [LARGE SCALE GENOMIC DNA]</scope>
    <source>
        <strain evidence="18">RS5460</strain>
    </source>
</reference>
<dbReference type="InterPro" id="IPR055374">
    <property type="entry name" value="Ribophorin_II_3rd"/>
</dbReference>
<dbReference type="InterPro" id="IPR055373">
    <property type="entry name" value="Ribophorin_II_N"/>
</dbReference>
<proteinExistence type="inferred from homology"/>
<name>A0AAN5C653_9BILA</name>
<comment type="similarity">
    <text evidence="4 12">Belongs to the SWP1 family.</text>
</comment>
<evidence type="ECO:0000259" key="14">
    <source>
        <dbReference type="Pfam" id="PF23860"/>
    </source>
</evidence>
<keyword evidence="8 12" id="KW-0256">Endoplasmic reticulum</keyword>
<feature type="domain" description="Ribophorin II third" evidence="14">
    <location>
        <begin position="382"/>
        <end position="505"/>
    </location>
</feature>
<evidence type="ECO:0000256" key="10">
    <source>
        <dbReference type="ARBA" id="ARBA00023136"/>
    </source>
</evidence>
<feature type="domain" description="Ribophorin II N-terminal" evidence="13">
    <location>
        <begin position="29"/>
        <end position="264"/>
    </location>
</feature>
<dbReference type="PANTHER" id="PTHR12640:SF0">
    <property type="entry name" value="DOLICHYL-DIPHOSPHOOLIGOSACCHARIDE--PROTEIN GLYCOSYLTRANSFERASE SUBUNIT 2"/>
    <property type="match status" value="1"/>
</dbReference>
<comment type="pathway">
    <text evidence="3 12">Protein modification; protein glycosylation.</text>
</comment>
<dbReference type="Pfam" id="PF23860">
    <property type="entry name" value="Ribophorin_II_3rd"/>
    <property type="match status" value="1"/>
</dbReference>
<evidence type="ECO:0000256" key="2">
    <source>
        <dbReference type="ARBA" id="ARBA00004477"/>
    </source>
</evidence>
<feature type="chain" id="PRO_5042662582" description="Dolichyl-diphosphooligosaccharide--protein glycosyltransferase subunit 2" evidence="12">
    <location>
        <begin position="20"/>
        <end position="633"/>
    </location>
</feature>
<dbReference type="Pfam" id="PF05817">
    <property type="entry name" value="Ribophorin_II"/>
    <property type="match status" value="1"/>
</dbReference>
<comment type="caution">
    <text evidence="17">The sequence shown here is derived from an EMBL/GenBank/DDBJ whole genome shotgun (WGS) entry which is preliminary data.</text>
</comment>
<keyword evidence="10 12" id="KW-0472">Membrane</keyword>
<evidence type="ECO:0000256" key="8">
    <source>
        <dbReference type="ARBA" id="ARBA00022824"/>
    </source>
</evidence>
<dbReference type="Pfam" id="PF23861">
    <property type="entry name" value="Ribophorin_II_2nd"/>
    <property type="match status" value="1"/>
</dbReference>
<dbReference type="GO" id="GO:0006487">
    <property type="term" value="P:protein N-linked glycosylation"/>
    <property type="evidence" value="ECO:0007669"/>
    <property type="project" value="UniProtKB-UniRule"/>
</dbReference>
<keyword evidence="7 12" id="KW-0732">Signal</keyword>
<dbReference type="InterPro" id="IPR055375">
    <property type="entry name" value="Ribophorin_II_2nd"/>
</dbReference>
<dbReference type="EMBL" id="BTRK01000001">
    <property type="protein sequence ID" value="GMR32135.1"/>
    <property type="molecule type" value="Genomic_DNA"/>
</dbReference>
<protein>
    <recommendedName>
        <fullName evidence="5 12">Dolichyl-diphosphooligosaccharide--protein glycosyltransferase subunit 2</fullName>
    </recommendedName>
    <alternativeName>
        <fullName evidence="12">Ribophorin-2</fullName>
    </alternativeName>
</protein>
<evidence type="ECO:0000313" key="17">
    <source>
        <dbReference type="EMBL" id="GMR32135.1"/>
    </source>
</evidence>
<keyword evidence="6 12" id="KW-0812">Transmembrane</keyword>
<feature type="transmembrane region" description="Helical" evidence="12">
    <location>
        <begin position="549"/>
        <end position="567"/>
    </location>
</feature>
<dbReference type="InterPro" id="IPR056790">
    <property type="entry name" value="Ribophorin_II_C"/>
</dbReference>
<dbReference type="Proteomes" id="UP001328107">
    <property type="component" value="Unassembled WGS sequence"/>
</dbReference>
<evidence type="ECO:0000313" key="18">
    <source>
        <dbReference type="Proteomes" id="UP001328107"/>
    </source>
</evidence>
<evidence type="ECO:0000256" key="9">
    <source>
        <dbReference type="ARBA" id="ARBA00022989"/>
    </source>
</evidence>
<feature type="domain" description="Ribophorin II second" evidence="15">
    <location>
        <begin position="275"/>
        <end position="372"/>
    </location>
</feature>
<evidence type="ECO:0000259" key="13">
    <source>
        <dbReference type="Pfam" id="PF05817"/>
    </source>
</evidence>
<evidence type="ECO:0000259" key="15">
    <source>
        <dbReference type="Pfam" id="PF23861"/>
    </source>
</evidence>
<dbReference type="GO" id="GO:0008250">
    <property type="term" value="C:oligosaccharyltransferase complex"/>
    <property type="evidence" value="ECO:0007669"/>
    <property type="project" value="UniProtKB-UniRule"/>
</dbReference>
<organism evidence="17 18">
    <name type="scientific">Pristionchus mayeri</name>
    <dbReference type="NCBI Taxonomy" id="1317129"/>
    <lineage>
        <taxon>Eukaryota</taxon>
        <taxon>Metazoa</taxon>
        <taxon>Ecdysozoa</taxon>
        <taxon>Nematoda</taxon>
        <taxon>Chromadorea</taxon>
        <taxon>Rhabditida</taxon>
        <taxon>Rhabditina</taxon>
        <taxon>Diplogasteromorpha</taxon>
        <taxon>Diplogasteroidea</taxon>
        <taxon>Neodiplogasteridae</taxon>
        <taxon>Pristionchus</taxon>
    </lineage>
</organism>
<keyword evidence="18" id="KW-1185">Reference proteome</keyword>
<keyword evidence="9 12" id="KW-1133">Transmembrane helix</keyword>
<evidence type="ECO:0000256" key="1">
    <source>
        <dbReference type="ARBA" id="ARBA00002791"/>
    </source>
</evidence>
<feature type="non-terminal residue" evidence="17">
    <location>
        <position position="1"/>
    </location>
</feature>
<comment type="subunit">
    <text evidence="11">Component of the oligosaccharyltransferase (OST) complex. OST exists in two different complex forms which contain common core subunits RPN1, RPN2, OST48, OST4, DAD1 and TMEM258, either STT3A or STT3B as catalytic subunits, and form-specific accessory subunits. STT3A complex assembly occurs through the formation of 3 subcomplexes. Subcomplex 1 contains RPN1 and TMEM258, subcomplex 2 contains the STT3A-specific subunits STT3A, DC2/OSTC, and KCP2 as well as the core subunit OST4, and subcomplex 3 contains RPN2, DAD1, and OST48. The STT3A complex can form stable complexes with the Sec61 complex or with both the Sec61 and TRAP complexes. Interacts with DDI2. Interacts with TMEM35A/NACHO.</text>
</comment>
<evidence type="ECO:0000256" key="4">
    <source>
        <dbReference type="ARBA" id="ARBA00009038"/>
    </source>
</evidence>
<sequence length="633" mass="68154">VITMRVAGLIAILVACAAAEKIFLSSYWNAEDTKRISESFQSVLSSKDDLASLHYATSGLRLLGQKVDDAKSKRVCALAQKVNEKEAEALFHAASIAGDLEGCTISAPSAKATVEAVAKEAEVTSEKLFDALTIADRLNVKVDEASFDKALTAAITKDASPKSLSNALAAASLMEKSIGAKYLPKIGTLVEQADEFDGKYLQLDGGLSVTATAVYGIFQLAHQQGKAPAITKDQVLQFANHLLSRRQVFADRAAYNVIRAIGVLINNGHFVPASISLESSVDLANPIRLHVSNLLGLPLPGAVTVRVEKVTLGEKVVDSAKTAAKVGTDKLSTLFEVSGLAVKEAGNYVLHVAVEAADKKVIGTSPISFPVKFTNEASVEGLEVIVIDKEGKVEKRRSIASFSKAPSAFTVDSAATLSVEFNVKTKNGAAFKPHQAFVIFEHVESGEEVVFIADAQKVEGAYKMDVNFAKDGKDFGGYSGAYRLRLVIGDSLLRTPLNWIIAEATISVPAATPEVVKKSEKVDYSLLPEITHMFREPEKRPAGVISDTFTLIALAPILILLILWARIGVNLSAMPASIYVPIFHIGLAALFTLYVVFWLQLNMFETLKYMAVIGAVVFFAGHRLLRTMAERRK</sequence>
<feature type="transmembrane region" description="Helical" evidence="12">
    <location>
        <begin position="579"/>
        <end position="601"/>
    </location>
</feature>
<accession>A0AAN5C653</accession>
<feature type="non-terminal residue" evidence="17">
    <location>
        <position position="633"/>
    </location>
</feature>
<dbReference type="Pfam" id="PF25147">
    <property type="entry name" value="Ribophorin_II_C"/>
    <property type="match status" value="1"/>
</dbReference>
<evidence type="ECO:0000256" key="3">
    <source>
        <dbReference type="ARBA" id="ARBA00004922"/>
    </source>
</evidence>
<dbReference type="InterPro" id="IPR008814">
    <property type="entry name" value="Swp1"/>
</dbReference>
<dbReference type="AlphaFoldDB" id="A0AAN5C653"/>
<evidence type="ECO:0000256" key="11">
    <source>
        <dbReference type="ARBA" id="ARBA00046750"/>
    </source>
</evidence>
<gene>
    <name evidence="17" type="ORF">PMAYCL1PPCAC_02330</name>
</gene>
<dbReference type="PANTHER" id="PTHR12640">
    <property type="entry name" value="RIBOPHORIN II"/>
    <property type="match status" value="1"/>
</dbReference>
<evidence type="ECO:0000256" key="5">
    <source>
        <dbReference type="ARBA" id="ARBA00017612"/>
    </source>
</evidence>
<feature type="signal peptide" evidence="12">
    <location>
        <begin position="1"/>
        <end position="19"/>
    </location>
</feature>
<evidence type="ECO:0000256" key="7">
    <source>
        <dbReference type="ARBA" id="ARBA00022729"/>
    </source>
</evidence>
<feature type="domain" description="Ribophorin II C-terminal" evidence="16">
    <location>
        <begin position="534"/>
        <end position="632"/>
    </location>
</feature>
<evidence type="ECO:0000256" key="6">
    <source>
        <dbReference type="ARBA" id="ARBA00022692"/>
    </source>
</evidence>
<comment type="subcellular location">
    <subcellularLocation>
        <location evidence="2 12">Endoplasmic reticulum membrane</location>
        <topology evidence="2 12">Multi-pass membrane protein</topology>
    </subcellularLocation>
</comment>